<dbReference type="EMBL" id="KV427611">
    <property type="protein sequence ID" value="KZT09642.1"/>
    <property type="molecule type" value="Genomic_DNA"/>
</dbReference>
<comment type="subunit">
    <text evidence="3">Component of the SCF (SKP1-CUL1-F-box protein) E3 ubiquitin ligase complexes.</text>
</comment>
<evidence type="ECO:0000256" key="2">
    <source>
        <dbReference type="ARBA" id="ARBA00022786"/>
    </source>
</evidence>
<dbReference type="GeneID" id="63819788"/>
<evidence type="ECO:0000313" key="7">
    <source>
        <dbReference type="Proteomes" id="UP000076871"/>
    </source>
</evidence>
<dbReference type="InterPro" id="IPR011333">
    <property type="entry name" value="SKP1/BTB/POZ_sf"/>
</dbReference>
<dbReference type="Pfam" id="PF03931">
    <property type="entry name" value="Skp1_POZ"/>
    <property type="match status" value="1"/>
</dbReference>
<gene>
    <name evidence="6" type="ORF">LAESUDRAFT_514658</name>
</gene>
<dbReference type="AlphaFoldDB" id="A0A165FZY1"/>
<feature type="domain" description="SKP1 component POZ" evidence="5">
    <location>
        <begin position="1"/>
        <end position="60"/>
    </location>
</feature>
<dbReference type="PANTHER" id="PTHR11165">
    <property type="entry name" value="SKP1"/>
    <property type="match status" value="1"/>
</dbReference>
<keyword evidence="2 3" id="KW-0833">Ubl conjugation pathway</keyword>
<dbReference type="RefSeq" id="XP_040767382.1">
    <property type="nucleotide sequence ID" value="XM_040902757.1"/>
</dbReference>
<dbReference type="GO" id="GO:0006511">
    <property type="term" value="P:ubiquitin-dependent protein catabolic process"/>
    <property type="evidence" value="ECO:0007669"/>
    <property type="project" value="InterPro"/>
</dbReference>
<dbReference type="SUPFAM" id="SSF81382">
    <property type="entry name" value="Skp1 dimerisation domain-like"/>
    <property type="match status" value="1"/>
</dbReference>
<dbReference type="Pfam" id="PF01466">
    <property type="entry name" value="Skp1"/>
    <property type="match status" value="1"/>
</dbReference>
<dbReference type="UniPathway" id="UPA00143"/>
<comment type="function">
    <text evidence="3">Essential component of the SCF (SKP1-CUL1-F-box protein) E3 ubiquitin ligase complexes, which mediate the ubiquitination and subsequent proteasomal degradation of target proteins.</text>
</comment>
<reference evidence="6 7" key="1">
    <citation type="journal article" date="2016" name="Mol. Biol. Evol.">
        <title>Comparative Genomics of Early-Diverging Mushroom-Forming Fungi Provides Insights into the Origins of Lignocellulose Decay Capabilities.</title>
        <authorList>
            <person name="Nagy L.G."/>
            <person name="Riley R."/>
            <person name="Tritt A."/>
            <person name="Adam C."/>
            <person name="Daum C."/>
            <person name="Floudas D."/>
            <person name="Sun H."/>
            <person name="Yadav J.S."/>
            <person name="Pangilinan J."/>
            <person name="Larsson K.H."/>
            <person name="Matsuura K."/>
            <person name="Barry K."/>
            <person name="Labutti K."/>
            <person name="Kuo R."/>
            <person name="Ohm R.A."/>
            <person name="Bhattacharya S.S."/>
            <person name="Shirouzu T."/>
            <person name="Yoshinaga Y."/>
            <person name="Martin F.M."/>
            <person name="Grigoriev I.V."/>
            <person name="Hibbett D.S."/>
        </authorList>
    </citation>
    <scope>NUCLEOTIDE SEQUENCE [LARGE SCALE GENOMIC DNA]</scope>
    <source>
        <strain evidence="6 7">93-53</strain>
    </source>
</reference>
<name>A0A165FZY1_9APHY</name>
<evidence type="ECO:0000259" key="4">
    <source>
        <dbReference type="Pfam" id="PF01466"/>
    </source>
</evidence>
<evidence type="ECO:0000313" key="6">
    <source>
        <dbReference type="EMBL" id="KZT09642.1"/>
    </source>
</evidence>
<dbReference type="PIRSF" id="PIRSF028729">
    <property type="entry name" value="E3_ubiquit_lig_SCF_Skp"/>
    <property type="match status" value="1"/>
</dbReference>
<evidence type="ECO:0000256" key="3">
    <source>
        <dbReference type="PIRNR" id="PIRNR028729"/>
    </source>
</evidence>
<dbReference type="Gene3D" id="3.30.710.10">
    <property type="entry name" value="Potassium Channel Kv1.1, Chain A"/>
    <property type="match status" value="1"/>
</dbReference>
<dbReference type="OrthoDB" id="2342932at2759"/>
<comment type="pathway">
    <text evidence="3">Protein modification; protein ubiquitination.</text>
</comment>
<dbReference type="SUPFAM" id="SSF54695">
    <property type="entry name" value="POZ domain"/>
    <property type="match status" value="1"/>
</dbReference>
<dbReference type="InterPro" id="IPR016073">
    <property type="entry name" value="Skp1_comp_POZ"/>
</dbReference>
<feature type="domain" description="SKP1 component dimerisation" evidence="4">
    <location>
        <begin position="101"/>
        <end position="127"/>
    </location>
</feature>
<evidence type="ECO:0000256" key="1">
    <source>
        <dbReference type="ARBA" id="ARBA00009993"/>
    </source>
</evidence>
<dbReference type="InterPro" id="IPR016897">
    <property type="entry name" value="SKP1"/>
</dbReference>
<dbReference type="InterPro" id="IPR036296">
    <property type="entry name" value="SKP1-like_dim_sf"/>
</dbReference>
<organism evidence="6 7">
    <name type="scientific">Laetiporus sulphureus 93-53</name>
    <dbReference type="NCBI Taxonomy" id="1314785"/>
    <lineage>
        <taxon>Eukaryota</taxon>
        <taxon>Fungi</taxon>
        <taxon>Dikarya</taxon>
        <taxon>Basidiomycota</taxon>
        <taxon>Agaricomycotina</taxon>
        <taxon>Agaricomycetes</taxon>
        <taxon>Polyporales</taxon>
        <taxon>Laetiporus</taxon>
    </lineage>
</organism>
<sequence length="142" mass="16072">MLTVVTSDDVRFALEDDVAVQAGLLRDFATNDDPTREDIPLQAVTSDVFRKVLEYCEHYRGQASLPLTPDQAWNDSYAGGLEHDMLFRVIRAAKYLEIVPLQDMCCRQVAKMIIGKTPEEIQVLFNLPVQRMKTQNAQVGRS</sequence>
<dbReference type="InParanoid" id="A0A165FZY1"/>
<proteinExistence type="inferred from homology"/>
<dbReference type="Proteomes" id="UP000076871">
    <property type="component" value="Unassembled WGS sequence"/>
</dbReference>
<keyword evidence="7" id="KW-1185">Reference proteome</keyword>
<accession>A0A165FZY1</accession>
<comment type="similarity">
    <text evidence="1 3">Belongs to the SKP1 family.</text>
</comment>
<dbReference type="SMART" id="SM00512">
    <property type="entry name" value="Skp1"/>
    <property type="match status" value="1"/>
</dbReference>
<protein>
    <recommendedName>
        <fullName evidence="3">E3 ubiquitin ligase complex SCF subunit</fullName>
    </recommendedName>
</protein>
<dbReference type="InterPro" id="IPR016072">
    <property type="entry name" value="Skp1_comp_dimer"/>
</dbReference>
<dbReference type="GO" id="GO:0016567">
    <property type="term" value="P:protein ubiquitination"/>
    <property type="evidence" value="ECO:0007669"/>
    <property type="project" value="UniProtKB-UniPathway"/>
</dbReference>
<dbReference type="STRING" id="1314785.A0A165FZY1"/>
<dbReference type="InterPro" id="IPR001232">
    <property type="entry name" value="SKP1-like"/>
</dbReference>
<evidence type="ECO:0000259" key="5">
    <source>
        <dbReference type="Pfam" id="PF03931"/>
    </source>
</evidence>